<organism evidence="2 3">
    <name type="scientific">Actinokineospora auranticolor</name>
    <dbReference type="NCBI Taxonomy" id="155976"/>
    <lineage>
        <taxon>Bacteria</taxon>
        <taxon>Bacillati</taxon>
        <taxon>Actinomycetota</taxon>
        <taxon>Actinomycetes</taxon>
        <taxon>Pseudonocardiales</taxon>
        <taxon>Pseudonocardiaceae</taxon>
        <taxon>Actinokineospora</taxon>
    </lineage>
</organism>
<evidence type="ECO:0000256" key="1">
    <source>
        <dbReference type="SAM" id="Phobius"/>
    </source>
</evidence>
<keyword evidence="3" id="KW-1185">Reference proteome</keyword>
<dbReference type="EMBL" id="PTIX01000005">
    <property type="protein sequence ID" value="PPK68500.1"/>
    <property type="molecule type" value="Genomic_DNA"/>
</dbReference>
<proteinExistence type="predicted"/>
<protein>
    <submittedName>
        <fullName evidence="2">Uncharacterized protein</fullName>
    </submittedName>
</protein>
<gene>
    <name evidence="2" type="ORF">CLV40_105229</name>
</gene>
<dbReference type="RefSeq" id="WP_104478959.1">
    <property type="nucleotide sequence ID" value="NZ_CP154825.1"/>
</dbReference>
<reference evidence="2 3" key="1">
    <citation type="submission" date="2018-02" db="EMBL/GenBank/DDBJ databases">
        <title>Genomic Encyclopedia of Archaeal and Bacterial Type Strains, Phase II (KMG-II): from individual species to whole genera.</title>
        <authorList>
            <person name="Goeker M."/>
        </authorList>
    </citation>
    <scope>NUCLEOTIDE SEQUENCE [LARGE SCALE GENOMIC DNA]</scope>
    <source>
        <strain evidence="2 3">YU 961-1</strain>
    </source>
</reference>
<feature type="transmembrane region" description="Helical" evidence="1">
    <location>
        <begin position="33"/>
        <end position="51"/>
    </location>
</feature>
<evidence type="ECO:0000313" key="2">
    <source>
        <dbReference type="EMBL" id="PPK68500.1"/>
    </source>
</evidence>
<dbReference type="Proteomes" id="UP000239203">
    <property type="component" value="Unassembled WGS sequence"/>
</dbReference>
<keyword evidence="1" id="KW-0472">Membrane</keyword>
<sequence>MKQRSAGSRVIALAVGVALIIGGITGLTDADALVVSKIGAAAAILAGLVFLKISATSSKA</sequence>
<keyword evidence="1" id="KW-0812">Transmembrane</keyword>
<name>A0A2S6GTG2_9PSEU</name>
<feature type="transmembrane region" description="Helical" evidence="1">
    <location>
        <begin position="7"/>
        <end position="27"/>
    </location>
</feature>
<keyword evidence="1" id="KW-1133">Transmembrane helix</keyword>
<comment type="caution">
    <text evidence="2">The sequence shown here is derived from an EMBL/GenBank/DDBJ whole genome shotgun (WGS) entry which is preliminary data.</text>
</comment>
<accession>A0A2S6GTG2</accession>
<evidence type="ECO:0000313" key="3">
    <source>
        <dbReference type="Proteomes" id="UP000239203"/>
    </source>
</evidence>
<dbReference type="AlphaFoldDB" id="A0A2S6GTG2"/>